<dbReference type="HAMAP" id="MF_00765">
    <property type="entry name" value="DarP"/>
    <property type="match status" value="1"/>
</dbReference>
<dbReference type="Gene3D" id="1.10.60.30">
    <property type="entry name" value="PSPTO4464-like domains"/>
    <property type="match status" value="2"/>
</dbReference>
<accession>A0ABU9TRY9</accession>
<reference evidence="7 8" key="1">
    <citation type="submission" date="2024-03" db="EMBL/GenBank/DDBJ databases">
        <title>Community enrichment and isolation of bacterial strains for fucoidan degradation.</title>
        <authorList>
            <person name="Sichert A."/>
        </authorList>
    </citation>
    <scope>NUCLEOTIDE SEQUENCE [LARGE SCALE GENOMIC DNA]</scope>
    <source>
        <strain evidence="7 8">AS76</strain>
    </source>
</reference>
<feature type="compositionally biased region" description="Polar residues" evidence="6">
    <location>
        <begin position="1"/>
        <end position="12"/>
    </location>
</feature>
<evidence type="ECO:0000256" key="6">
    <source>
        <dbReference type="SAM" id="MobiDB-lite"/>
    </source>
</evidence>
<dbReference type="EMBL" id="JBBMRA010000006">
    <property type="protein sequence ID" value="MEM5536496.1"/>
    <property type="molecule type" value="Genomic_DNA"/>
</dbReference>
<keyword evidence="2 5" id="KW-0690">Ribosome biogenesis</keyword>
<evidence type="ECO:0000313" key="7">
    <source>
        <dbReference type="EMBL" id="MEM5536496.1"/>
    </source>
</evidence>
<dbReference type="PIRSF" id="PIRSF016183">
    <property type="entry name" value="UCP016183"/>
    <property type="match status" value="1"/>
</dbReference>
<keyword evidence="8" id="KW-1185">Reference proteome</keyword>
<feature type="region of interest" description="Disordered" evidence="6">
    <location>
        <begin position="1"/>
        <end position="24"/>
    </location>
</feature>
<evidence type="ECO:0000256" key="1">
    <source>
        <dbReference type="ARBA" id="ARBA00022490"/>
    </source>
</evidence>
<keyword evidence="1 5" id="KW-0963">Cytoplasm</keyword>
<dbReference type="InterPro" id="IPR006839">
    <property type="entry name" value="DarP"/>
</dbReference>
<gene>
    <name evidence="7" type="primary">yjgA</name>
    <name evidence="5" type="synonym">darP</name>
    <name evidence="7" type="ORF">WNY58_08840</name>
</gene>
<dbReference type="PANTHER" id="PTHR38101:SF1">
    <property type="entry name" value="UPF0307 PROTEIN YJGA"/>
    <property type="match status" value="1"/>
</dbReference>
<dbReference type="PANTHER" id="PTHR38101">
    <property type="entry name" value="UPF0307 PROTEIN YJGA"/>
    <property type="match status" value="1"/>
</dbReference>
<comment type="caution">
    <text evidence="7">The sequence shown here is derived from an EMBL/GenBank/DDBJ whole genome shotgun (WGS) entry which is preliminary data.</text>
</comment>
<dbReference type="Proteomes" id="UP001449225">
    <property type="component" value="Unassembled WGS sequence"/>
</dbReference>
<proteinExistence type="inferred from homology"/>
<dbReference type="InterPro" id="IPR023153">
    <property type="entry name" value="DarP_sf"/>
</dbReference>
<evidence type="ECO:0000313" key="8">
    <source>
        <dbReference type="Proteomes" id="UP001449225"/>
    </source>
</evidence>
<keyword evidence="3 5" id="KW-0699">rRNA-binding</keyword>
<evidence type="ECO:0000256" key="5">
    <source>
        <dbReference type="HAMAP-Rule" id="MF_00765"/>
    </source>
</evidence>
<comment type="similarity">
    <text evidence="5">Belongs to the DarP family.</text>
</comment>
<name>A0ABU9TRY9_9GAMM</name>
<comment type="subcellular location">
    <subcellularLocation>
        <location evidence="5">Cytoplasm</location>
    </subcellularLocation>
    <text evidence="5">Associates with late stage pre-50S ribosomal subunits.</text>
</comment>
<dbReference type="Pfam" id="PF04751">
    <property type="entry name" value="DarP"/>
    <property type="match status" value="1"/>
</dbReference>
<keyword evidence="4 5" id="KW-0694">RNA-binding</keyword>
<sequence>MSDNSKFSNTPLNDDEELSKTEAKRQMHALQTLGARLTKLNKEQLAKMKLDDRLHLAIEEFHRIKSNGAQKRHLQYIGKIMRTEDTDKIEHDLGLYEAGQQAHTQTFHKLERWRDRLISEDNQALQSYIDENPSADVQHLRQLIRNAKKELSLEKPPAAARKLFKYLREVAGA</sequence>
<evidence type="ECO:0000256" key="3">
    <source>
        <dbReference type="ARBA" id="ARBA00022730"/>
    </source>
</evidence>
<organism evidence="7 8">
    <name type="scientific">Neptuniibacter pectenicola</name>
    <dbReference type="NCBI Taxonomy" id="1806669"/>
    <lineage>
        <taxon>Bacteria</taxon>
        <taxon>Pseudomonadati</taxon>
        <taxon>Pseudomonadota</taxon>
        <taxon>Gammaproteobacteria</taxon>
        <taxon>Oceanospirillales</taxon>
        <taxon>Oceanospirillaceae</taxon>
        <taxon>Neptuniibacter</taxon>
    </lineage>
</organism>
<evidence type="ECO:0000256" key="2">
    <source>
        <dbReference type="ARBA" id="ARBA00022517"/>
    </source>
</evidence>
<protein>
    <recommendedName>
        <fullName evidence="5">Dual-action ribosomal maturation protein DarP</fullName>
    </recommendedName>
    <alternativeName>
        <fullName evidence="5">Large ribosomal subunit assembly factor DarP</fullName>
    </alternativeName>
</protein>
<dbReference type="SUPFAM" id="SSF158710">
    <property type="entry name" value="PSPTO4464-like"/>
    <property type="match status" value="1"/>
</dbReference>
<dbReference type="CDD" id="cd16331">
    <property type="entry name" value="YjgA-like"/>
    <property type="match status" value="1"/>
</dbReference>
<dbReference type="RefSeq" id="WP_339889664.1">
    <property type="nucleotide sequence ID" value="NZ_CAXBCE010000001.1"/>
</dbReference>
<dbReference type="NCBIfam" id="NF003593">
    <property type="entry name" value="PRK05255.1-1"/>
    <property type="match status" value="1"/>
</dbReference>
<comment type="function">
    <text evidence="5">Member of a network of 50S ribosomal subunit biogenesis factors which assembles along the 30S-50S interface, preventing incorrect 23S rRNA structures from forming. Promotes peptidyl transferase center (PTC) maturation.</text>
</comment>
<evidence type="ECO:0000256" key="4">
    <source>
        <dbReference type="ARBA" id="ARBA00022884"/>
    </source>
</evidence>